<organism evidence="2 3">
    <name type="scientific">Veronia pacifica</name>
    <dbReference type="NCBI Taxonomy" id="1080227"/>
    <lineage>
        <taxon>Bacteria</taxon>
        <taxon>Pseudomonadati</taxon>
        <taxon>Pseudomonadota</taxon>
        <taxon>Gammaproteobacteria</taxon>
        <taxon>Vibrionales</taxon>
        <taxon>Vibrionaceae</taxon>
        <taxon>Veronia</taxon>
    </lineage>
</organism>
<dbReference type="InterPro" id="IPR009875">
    <property type="entry name" value="PilZ_domain"/>
</dbReference>
<name>A0A1C3EK61_9GAMM</name>
<accession>A0A1C3EK61</accession>
<feature type="domain" description="PilZ" evidence="1">
    <location>
        <begin position="141"/>
        <end position="233"/>
    </location>
</feature>
<gene>
    <name evidence="2" type="ORF">A8L45_09560</name>
</gene>
<dbReference type="GO" id="GO:0035438">
    <property type="term" value="F:cyclic-di-GMP binding"/>
    <property type="evidence" value="ECO:0007669"/>
    <property type="project" value="InterPro"/>
</dbReference>
<evidence type="ECO:0000313" key="2">
    <source>
        <dbReference type="EMBL" id="ODA33620.1"/>
    </source>
</evidence>
<dbReference type="SUPFAM" id="SSF141371">
    <property type="entry name" value="PilZ domain-like"/>
    <property type="match status" value="1"/>
</dbReference>
<evidence type="ECO:0000259" key="1">
    <source>
        <dbReference type="Pfam" id="PF07238"/>
    </source>
</evidence>
<proteinExistence type="predicted"/>
<dbReference type="Gene3D" id="2.40.10.220">
    <property type="entry name" value="predicted glycosyltransferase like domains"/>
    <property type="match status" value="1"/>
</dbReference>
<evidence type="ECO:0000313" key="3">
    <source>
        <dbReference type="Proteomes" id="UP000094936"/>
    </source>
</evidence>
<keyword evidence="3" id="KW-1185">Reference proteome</keyword>
<protein>
    <recommendedName>
        <fullName evidence="1">PilZ domain-containing protein</fullName>
    </recommendedName>
</protein>
<sequence length="648" mass="74972">MHEYHKEVQALLPLYFLSEFEDKLNKLSQSLPSAAKVLIKIELKRLMAPCNKHLDLRGKVQGDCRLYLLHNTRSWVDDVALNHYLKRLPDFGGVFTQGLYEELQRMPNSNRLLQTSEDNEQGKLTSPWLSARYVEFGKNILRKESRFNLSIPITAMLEDNTIVHGSTQNISRSGIKLRLTSAFDYREGDTLTVQLKNPYKDARPPGNIMGFRYRITRIKEYSHSSQWVSLGLALVSQFESESVTGIIQPLIAGKEPKRRFENQDKIENLRNRALEGVIAERTKSLPIYFEGETPRFVLLNANNQAEWTYWHDENNQHFFDQLFSAERIKQLERLQEVFFYCFHQHHNGKKYYLCAGSHELSIKKRHLLCQIGSQKSSWRVLRVTFSEVNRKELKGYPDLTRLSHIAFVQDITREHTEDYMPADVASAKVDSLTPFTRHKRSRSEVREVFAADRSHLSEGLKKVAIGHLSSTRYFIARDGDALSVRAFGISSMDNFLNQVLATYNEKGKLSLEPIFHAIFYQAVRQVFQNGGTIYQEFYVVLYNFGHDDKIVVKAASDFATYEQRVAFIVESRKRGQFIAVRNTMQALSGILNHVKRNELEALYFTASNKVRALESEMDQMCIYGELTDITDEVLLRATLKIRQPLRES</sequence>
<dbReference type="AlphaFoldDB" id="A0A1C3EK61"/>
<dbReference type="Proteomes" id="UP000094936">
    <property type="component" value="Unassembled WGS sequence"/>
</dbReference>
<dbReference type="EMBL" id="LYBM01000014">
    <property type="protein sequence ID" value="ODA33620.1"/>
    <property type="molecule type" value="Genomic_DNA"/>
</dbReference>
<dbReference type="STRING" id="1080227.A8L45_09560"/>
<dbReference type="RefSeq" id="WP_068901635.1">
    <property type="nucleotide sequence ID" value="NZ_JBHUIF010000031.1"/>
</dbReference>
<dbReference type="Pfam" id="PF07238">
    <property type="entry name" value="PilZ"/>
    <property type="match status" value="1"/>
</dbReference>
<reference evidence="2 3" key="1">
    <citation type="submission" date="2016-05" db="EMBL/GenBank/DDBJ databases">
        <title>Genomic Taxonomy of the Vibrionaceae.</title>
        <authorList>
            <person name="Gomez-Gil B."/>
            <person name="Enciso-Ibarra J."/>
        </authorList>
    </citation>
    <scope>NUCLEOTIDE SEQUENCE [LARGE SCALE GENOMIC DNA]</scope>
    <source>
        <strain evidence="2 3">CAIM 1920</strain>
    </source>
</reference>
<comment type="caution">
    <text evidence="2">The sequence shown here is derived from an EMBL/GenBank/DDBJ whole genome shotgun (WGS) entry which is preliminary data.</text>
</comment>